<dbReference type="SMR" id="A0A7M7G564"/>
<comment type="subcellular location">
    <subcellularLocation>
        <location evidence="1 7">Nucleus</location>
        <location evidence="1 7">Nucleolus</location>
    </subcellularLocation>
</comment>
<dbReference type="GO" id="GO:0032040">
    <property type="term" value="C:small-subunit processome"/>
    <property type="evidence" value="ECO:0007669"/>
    <property type="project" value="TreeGrafter"/>
</dbReference>
<evidence type="ECO:0000256" key="1">
    <source>
        <dbReference type="ARBA" id="ARBA00004604"/>
    </source>
</evidence>
<dbReference type="InterPro" id="IPR056473">
    <property type="entry name" value="HEAT_Utp10/HEAT1"/>
</dbReference>
<dbReference type="InterPro" id="IPR040191">
    <property type="entry name" value="UTP10"/>
</dbReference>
<evidence type="ECO:0000313" key="10">
    <source>
        <dbReference type="Proteomes" id="UP000002358"/>
    </source>
</evidence>
<dbReference type="Pfam" id="PF12397">
    <property type="entry name" value="U3snoRNP10"/>
    <property type="match status" value="1"/>
</dbReference>
<evidence type="ECO:0000256" key="5">
    <source>
        <dbReference type="ARBA" id="ARBA00023242"/>
    </source>
</evidence>
<comment type="similarity">
    <text evidence="2 7">Belongs to the HEATR1/UTP10 family.</text>
</comment>
<evidence type="ECO:0000313" key="9">
    <source>
        <dbReference type="EnsemblMetazoa" id="XP_001604665"/>
    </source>
</evidence>
<dbReference type="PANTHER" id="PTHR13457:SF1">
    <property type="entry name" value="HEAT REPEAT-CONTAINING PROTEIN 1"/>
    <property type="match status" value="1"/>
</dbReference>
<sequence>MATTELAEQLKRLRTPQTTLLLQDTRKPSLLFDVKEAANLDRDTVYNIGLSGLEELTKLCGKFDEFKKTLFAPSSISLERSVQDNKVNKNLDTEIDKFLVLLSPYFLLNISHKALEWLIHRFHIHQFNKDNYLLLILPYHETRIFVRALQLLDLSDPADKWHWLKPIQKTRTPLPPLTLVNRVAHDNGFLKLICAHVIFATKIYGDRANSLNTLYAFFTTALVGTVESSASVTDVQFNHMLPVLLKGLPSQIPDFASSSYVIFAKLITRIKIQDETMDKLVLKSIKKPISTQEVMALILFLYDNPFNSLSVVSESLVLKLSNRPWFVDTMIKVKSHGINISKFVILLLETAFSYISKNAGSSESEDVKEMLEDIFNRIPLEEDEVRLILEKTLANDAVSGENSDITKEYLGSLYQSIERKYPDSFDRYLHELMHLKEANEYTNKILKFLMTWYSKAEECLDIFTGLNHNNPEQRIIAIQMIGKNLTIPDNLRELVNKSLLTRFNDDDDRVIMALLNLPINLLQNTFAVDTLVDELIILVSRCHTGEKRMLAKPALKVLLELCDETDDTSVFLVIVPYLFPTADEDVDIAIQILTSGFARRNAFLKKIAQEVGNETNAEFIRMAAFHIIMTPEVLPPAINILTAIKQQMTHGDAASVFFNLVVLGSVCRVPVGSLQLDIARQVIETASEMVNNFPKVLPLTGANHLNADNFLDALKYVSQGYLPLQANTYVLEMVHRRLQLNITSKFNFEEDPERSELMLRLLEIIFDGIVLEQWRSNYSQWELHHQWYLKIFFKRHFKNEEEVIRFLSQLYIKPVKPQTSLHCLEISLLLLDKCNSFQWAFNDRDFVINLLLALSSENNVCREAAVNILKKLSQTFNISMEGFSALLSELMDRNTEISLDHDQLSLSLYTLLSPDPDVTYQLKADLRVKLEKTRDLLFEAVLSNEVPIHVRSQLLDILIHVNGPKILKKLIPLGTELLNKIDERDTFAQNALKNIIQRFDNSSVAAVKDKHVWSFFINCLSTHNKHISTESGKQFINVILLKQIDNNFFVSLGEISQNLQKEFLAKLVDIVTDCEIDSILSTTTRLVKKLHIDAQLVVDELKMMTDLEEETSESNRNRASLRKKRSISRISNRYNPEIVHSRKWKRGITLLEFLQHSNNIENEQLLVPVLFDLLKSSLCFEEQSPVEYTNQLVLSTIHHLITKSIPVKDADAYVDLISQCIRTSHNPQTHHHALLVLVELFKLADIQRALQNIMPIFTFMGNTVLRQDDAYSIQIISKTIDTVVPIINAANNVNHVCEILRLFITSLPDIPEHRRVPLFVKLLQLLDNHLHLYYLLTFESHVLSKNVEPSSSSELSSERLRFALSISNKFPVKKVIEVCVKFVGFLKELPVDIDENQKHNIKFKSNHIFDVANNSPKQLRHYKFTIVRFLVSLLSGSDFINRVAELDENDVEILRPIYDQLIVELVIYIQNTSRNADLHQGKPNGKYWKVMLHGLYDILDLVNNLLPNQIFIASAARLIDHDSLTVRRKALELLNARLAQKKFTDEDHEDLLGLIEPITSVLSGPHKFVNPEVEVIQQTALITLKLLAKVLASKRPDVFKPILDLATELVKKREGAVLGSAALCVAELCSSMRVHAIQSLNKFVPAIIRLLEKHCHQEIPDILTISIVSALQKIVESVGNFLSLYLDQLLYELSRLNFLYTDSEHPKIGLVVSRLKATTQKLSSCIPLRVLLPAINKTYDTLLTNKSYQCIPPLMNIIAESFGSVQSSALSSAIPDLATFFLKVLQFREEVTVSKGEMEVDGEATMNDVTNVEESASKALVALVLKLSEATFRPLYYRLYDWAARNPQHKQRNITFYRLSANIAECLKSLFVLFAGHFLKHAASLLTGNNMINANEETLEITLEDEASKIELIEEILLTLLRVFTYDAHDFVNQERFETLMQPIVDQLENTIGTKVEYEKRAKNFIVPCIASFAGAIPDDSLHKQLVYQVLLKTRHTKPYVRNAALDSLVEIARKLGEDFMPLLPETVPFLAELLEDEDLVTEKNAQNAVRTLEDILGEPLQKYF</sequence>
<evidence type="ECO:0000256" key="6">
    <source>
        <dbReference type="ARBA" id="ARBA00023274"/>
    </source>
</evidence>
<dbReference type="EnsemblMetazoa" id="XM_001604615">
    <property type="protein sequence ID" value="XP_001604665"/>
    <property type="gene ID" value="LOC100121082"/>
</dbReference>
<dbReference type="SUPFAM" id="SSF48371">
    <property type="entry name" value="ARM repeat"/>
    <property type="match status" value="3"/>
</dbReference>
<dbReference type="InterPro" id="IPR012954">
    <property type="entry name" value="BP28_C_dom"/>
</dbReference>
<dbReference type="GO" id="GO:0045943">
    <property type="term" value="P:positive regulation of transcription by RNA polymerase I"/>
    <property type="evidence" value="ECO:0007669"/>
    <property type="project" value="TreeGrafter"/>
</dbReference>
<keyword evidence="3 7" id="KW-0690">Ribosome biogenesis</keyword>
<dbReference type="InParanoid" id="A0A7M7G564"/>
<reference evidence="9" key="1">
    <citation type="submission" date="2021-01" db="UniProtKB">
        <authorList>
            <consortium name="EnsemblMetazoa"/>
        </authorList>
    </citation>
    <scope>IDENTIFICATION</scope>
</reference>
<evidence type="ECO:0000256" key="3">
    <source>
        <dbReference type="ARBA" id="ARBA00022517"/>
    </source>
</evidence>
<dbReference type="Gene3D" id="1.25.10.10">
    <property type="entry name" value="Leucine-rich Repeat Variant"/>
    <property type="match status" value="2"/>
</dbReference>
<dbReference type="FunCoup" id="A0A7M7G564">
    <property type="interactions" value="1884"/>
</dbReference>
<keyword evidence="5 7" id="KW-0539">Nucleus</keyword>
<proteinExistence type="inferred from homology"/>
<dbReference type="OrthoDB" id="31183at2759"/>
<dbReference type="GO" id="GO:0034455">
    <property type="term" value="C:t-UTP complex"/>
    <property type="evidence" value="ECO:0007669"/>
    <property type="project" value="TreeGrafter"/>
</dbReference>
<dbReference type="InterPro" id="IPR016024">
    <property type="entry name" value="ARM-type_fold"/>
</dbReference>
<dbReference type="Pfam" id="PF23243">
    <property type="entry name" value="HEAT_HEATR1"/>
    <property type="match status" value="1"/>
</dbReference>
<dbReference type="InterPro" id="IPR011989">
    <property type="entry name" value="ARM-like"/>
</dbReference>
<evidence type="ECO:0000256" key="2">
    <source>
        <dbReference type="ARBA" id="ARBA00010559"/>
    </source>
</evidence>
<dbReference type="PANTHER" id="PTHR13457">
    <property type="entry name" value="BAP28"/>
    <property type="match status" value="1"/>
</dbReference>
<dbReference type="KEGG" id="nvi:100121082"/>
<evidence type="ECO:0000256" key="4">
    <source>
        <dbReference type="ARBA" id="ARBA00022552"/>
    </source>
</evidence>
<dbReference type="SMART" id="SM01036">
    <property type="entry name" value="BP28CT"/>
    <property type="match status" value="1"/>
</dbReference>
<comment type="function">
    <text evidence="7">Involved in nucleolar processing of pre-18S ribosomal RNA.</text>
</comment>
<dbReference type="RefSeq" id="XP_001604665.2">
    <property type="nucleotide sequence ID" value="XM_001604615.6"/>
</dbReference>
<organism evidence="9 10">
    <name type="scientific">Nasonia vitripennis</name>
    <name type="common">Parasitic wasp</name>
    <dbReference type="NCBI Taxonomy" id="7425"/>
    <lineage>
        <taxon>Eukaryota</taxon>
        <taxon>Metazoa</taxon>
        <taxon>Ecdysozoa</taxon>
        <taxon>Arthropoda</taxon>
        <taxon>Hexapoda</taxon>
        <taxon>Insecta</taxon>
        <taxon>Pterygota</taxon>
        <taxon>Neoptera</taxon>
        <taxon>Endopterygota</taxon>
        <taxon>Hymenoptera</taxon>
        <taxon>Apocrita</taxon>
        <taxon>Proctotrupomorpha</taxon>
        <taxon>Chalcidoidea</taxon>
        <taxon>Pteromalidae</taxon>
        <taxon>Pteromalinae</taxon>
        <taxon>Nasonia</taxon>
    </lineage>
</organism>
<dbReference type="InterPro" id="IPR022125">
    <property type="entry name" value="U3snoRNP10_N"/>
</dbReference>
<keyword evidence="6 7" id="KW-0687">Ribonucleoprotein</keyword>
<feature type="domain" description="BP28 C-terminal" evidence="8">
    <location>
        <begin position="1767"/>
        <end position="1931"/>
    </location>
</feature>
<evidence type="ECO:0000259" key="8">
    <source>
        <dbReference type="SMART" id="SM01036"/>
    </source>
</evidence>
<dbReference type="Pfam" id="PF08146">
    <property type="entry name" value="BP28CT"/>
    <property type="match status" value="1"/>
</dbReference>
<keyword evidence="4 7" id="KW-0698">rRNA processing</keyword>
<dbReference type="GO" id="GO:0030686">
    <property type="term" value="C:90S preribosome"/>
    <property type="evidence" value="ECO:0007669"/>
    <property type="project" value="TreeGrafter"/>
</dbReference>
<dbReference type="GO" id="GO:0000462">
    <property type="term" value="P:maturation of SSU-rRNA from tricistronic rRNA transcript (SSU-rRNA, 5.8S rRNA, LSU-rRNA)"/>
    <property type="evidence" value="ECO:0007669"/>
    <property type="project" value="TreeGrafter"/>
</dbReference>
<name>A0A7M7G564_NASVI</name>
<keyword evidence="10" id="KW-1185">Reference proteome</keyword>
<accession>A0A7M7G564</accession>
<dbReference type="GO" id="GO:0030515">
    <property type="term" value="F:snoRNA binding"/>
    <property type="evidence" value="ECO:0007669"/>
    <property type="project" value="TreeGrafter"/>
</dbReference>
<dbReference type="GeneID" id="100121082"/>
<protein>
    <recommendedName>
        <fullName evidence="7">HEAT repeat-containing protein 1</fullName>
    </recommendedName>
</protein>
<dbReference type="Proteomes" id="UP000002358">
    <property type="component" value="Chromosome 4"/>
</dbReference>
<evidence type="ECO:0000256" key="7">
    <source>
        <dbReference type="RuleBase" id="RU367065"/>
    </source>
</evidence>